<feature type="region of interest" description="Disordered" evidence="1">
    <location>
        <begin position="52"/>
        <end position="99"/>
    </location>
</feature>
<proteinExistence type="predicted"/>
<evidence type="ECO:0000313" key="3">
    <source>
        <dbReference type="Proteomes" id="UP000268623"/>
    </source>
</evidence>
<dbReference type="OrthoDB" id="4751721at2"/>
<dbReference type="RefSeq" id="WP_123177816.1">
    <property type="nucleotide sequence ID" value="NZ_QWDD01000003.1"/>
</dbReference>
<sequence>MDGFHPRQQGRHWRRRCIACRPHCGRSPVTRAISVALALLFGASFALAKSPLKPELTPGTPIESQLQEHGHYSNSSGEDVHAPAHSVTGGAPDGASARCRDSTYSFSHSRSGTCSRHGGVGEWLR</sequence>
<name>A0A3M9XIV7_9HYPH</name>
<dbReference type="EMBL" id="QWDD01000003">
    <property type="protein sequence ID" value="RNJ48067.1"/>
    <property type="molecule type" value="Genomic_DNA"/>
</dbReference>
<evidence type="ECO:0000313" key="2">
    <source>
        <dbReference type="EMBL" id="RNJ48067.1"/>
    </source>
</evidence>
<dbReference type="AlphaFoldDB" id="A0A3M9XIV7"/>
<keyword evidence="3" id="KW-1185">Reference proteome</keyword>
<evidence type="ECO:0000256" key="1">
    <source>
        <dbReference type="SAM" id="MobiDB-lite"/>
    </source>
</evidence>
<reference evidence="2 3" key="1">
    <citation type="submission" date="2018-08" db="EMBL/GenBank/DDBJ databases">
        <title>Genome sequence of Methylocystis hirsuta CSC1, a methanotroph able to accumulate PHAs.</title>
        <authorList>
            <person name="Bordel S."/>
            <person name="Rodriguez E."/>
            <person name="Gancedo J."/>
            <person name="Munoz R."/>
        </authorList>
    </citation>
    <scope>NUCLEOTIDE SEQUENCE [LARGE SCALE GENOMIC DNA]</scope>
    <source>
        <strain evidence="2 3">CSC1</strain>
    </source>
</reference>
<dbReference type="Proteomes" id="UP000268623">
    <property type="component" value="Unassembled WGS sequence"/>
</dbReference>
<organism evidence="2 3">
    <name type="scientific">Methylocystis hirsuta</name>
    <dbReference type="NCBI Taxonomy" id="369798"/>
    <lineage>
        <taxon>Bacteria</taxon>
        <taxon>Pseudomonadati</taxon>
        <taxon>Pseudomonadota</taxon>
        <taxon>Alphaproteobacteria</taxon>
        <taxon>Hyphomicrobiales</taxon>
        <taxon>Methylocystaceae</taxon>
        <taxon>Methylocystis</taxon>
    </lineage>
</organism>
<protein>
    <submittedName>
        <fullName evidence="2">DUF3761 domain-containing protein</fullName>
    </submittedName>
</protein>
<dbReference type="InterPro" id="IPR022236">
    <property type="entry name" value="DUF3761"/>
</dbReference>
<accession>A0A3M9XIV7</accession>
<comment type="caution">
    <text evidence="2">The sequence shown here is derived from an EMBL/GenBank/DDBJ whole genome shotgun (WGS) entry which is preliminary data.</text>
</comment>
<gene>
    <name evidence="2" type="ORF">D1O30_19710</name>
</gene>
<dbReference type="Pfam" id="PF12587">
    <property type="entry name" value="DUF3761"/>
    <property type="match status" value="1"/>
</dbReference>